<name>A0A248UQ43_9HYPH</name>
<dbReference type="InterPro" id="IPR008490">
    <property type="entry name" value="Transposase_InsH_N"/>
</dbReference>
<sequence>MAHLSGTDRVQLLLLPEAVDDYVGPGNPGRFIEAFVDGLDLAAAGFVRVTAKETGRPGYDPADLLKLYVYGYINRVRSSRRLEAETHRNIEVIWLLRHLKPDFRTIADFRRMNRSAFKQVFREFVILCRQLDLFGRELLAVDGTRIKAVNNKDRNFTRGALTKFIREADEKLADYVKRLDECDADEDKMTSSGSDRGDGKLAEKFAAIEGKRDRHKALLDELDKTGEDQISLTDPDARAMARMTKVGVGYNIQLAVDVKHKLIAEQEVCNQVLDMGLLAPTVKAAMDTLGVDRIEAVADRGYFKIEDIEACERAGITAYVPKPIRGPAVAEGFFSKEEFRYDPDKNIYRCPADQVLSPRHFGKSRDNVKIDHVNRDACKACSLRERCTQSFRRVSRLENEAVLDRMAQRLVARPDILDRRRESVEHPFGTIKQWMYQGAFLMRRLENVRGEFSLTALAYNIRRAITLVGVAGLIAALRTVLNKIAYSKTFNNALSGLLGIEIQKISNPQSSGTGQRMSSFIQRVFRRFA</sequence>
<dbReference type="AlphaFoldDB" id="A0A248UQ43"/>
<accession>A0A248UQ43</accession>
<evidence type="ECO:0008006" key="5">
    <source>
        <dbReference type="Google" id="ProtNLM"/>
    </source>
</evidence>
<dbReference type="PANTHER" id="PTHR33408">
    <property type="entry name" value="TRANSPOSASE"/>
    <property type="match status" value="1"/>
</dbReference>
<dbReference type="EMBL" id="CP022605">
    <property type="protein sequence ID" value="ASV88521.1"/>
    <property type="molecule type" value="Genomic_DNA"/>
</dbReference>
<protein>
    <recommendedName>
        <fullName evidence="5">Transposase DDE domain protein</fullName>
    </recommendedName>
</protein>
<proteinExistence type="predicted"/>
<feature type="domain" description="Transposase InsH N-terminal" evidence="1">
    <location>
        <begin position="19"/>
        <end position="111"/>
    </location>
</feature>
<dbReference type="InterPro" id="IPR047629">
    <property type="entry name" value="IS1182_transpos"/>
</dbReference>
<dbReference type="InterPro" id="IPR025668">
    <property type="entry name" value="Tnp_DDE_dom"/>
</dbReference>
<geneLocation type="plasmid" evidence="3 4">
    <name>unnamed1</name>
</geneLocation>
<dbReference type="PANTHER" id="PTHR33408:SF2">
    <property type="entry name" value="TRANSPOSASE DDE DOMAIN-CONTAINING PROTEIN"/>
    <property type="match status" value="1"/>
</dbReference>
<dbReference type="Proteomes" id="UP000215256">
    <property type="component" value="Plasmid unnamed1"/>
</dbReference>
<feature type="domain" description="Transposase DDE" evidence="2">
    <location>
        <begin position="350"/>
        <end position="463"/>
    </location>
</feature>
<reference evidence="3 4" key="1">
    <citation type="submission" date="2017-07" db="EMBL/GenBank/DDBJ databases">
        <title>Phylogenetic study on the rhizospheric bacterium Ochrobactrum sp. A44.</title>
        <authorList>
            <person name="Krzyzanowska D.M."/>
            <person name="Ossowicki A."/>
            <person name="Rajewska M."/>
            <person name="Maciag T."/>
            <person name="Kaczynski Z."/>
            <person name="Czerwicka M."/>
            <person name="Jafra S."/>
        </authorList>
    </citation>
    <scope>NUCLEOTIDE SEQUENCE [LARGE SCALE GENOMIC DNA]</scope>
    <source>
        <strain evidence="3 4">A44</strain>
        <plasmid evidence="3 4">unnamed1</plasmid>
    </source>
</reference>
<dbReference type="KEGG" id="och:CES85_3383"/>
<evidence type="ECO:0000259" key="1">
    <source>
        <dbReference type="Pfam" id="PF05598"/>
    </source>
</evidence>
<dbReference type="Pfam" id="PF05598">
    <property type="entry name" value="DUF772"/>
    <property type="match status" value="1"/>
</dbReference>
<dbReference type="Pfam" id="PF13751">
    <property type="entry name" value="DDE_Tnp_1_6"/>
    <property type="match status" value="1"/>
</dbReference>
<evidence type="ECO:0000313" key="4">
    <source>
        <dbReference type="Proteomes" id="UP000215256"/>
    </source>
</evidence>
<organism evidence="3 4">
    <name type="scientific">Ochrobactrum quorumnocens</name>
    <dbReference type="NCBI Taxonomy" id="271865"/>
    <lineage>
        <taxon>Bacteria</taxon>
        <taxon>Pseudomonadati</taxon>
        <taxon>Pseudomonadota</taxon>
        <taxon>Alphaproteobacteria</taxon>
        <taxon>Hyphomicrobiales</taxon>
        <taxon>Brucellaceae</taxon>
        <taxon>Brucella/Ochrobactrum group</taxon>
        <taxon>Ochrobactrum</taxon>
    </lineage>
</organism>
<evidence type="ECO:0000259" key="2">
    <source>
        <dbReference type="Pfam" id="PF13751"/>
    </source>
</evidence>
<gene>
    <name evidence="3" type="ORF">CES85_3383</name>
</gene>
<keyword evidence="3" id="KW-0614">Plasmid</keyword>
<evidence type="ECO:0000313" key="3">
    <source>
        <dbReference type="EMBL" id="ASV88521.1"/>
    </source>
</evidence>
<dbReference type="NCBIfam" id="NF033551">
    <property type="entry name" value="transpos_IS1182"/>
    <property type="match status" value="1"/>
</dbReference>